<sequence>MNGSKITPQVILNEALTLAQQSSWENFSMLLLAEKLHCDLSVIRTYYRSKDDMAEALFDQADAAMLQLAGKLDRKSLTSTECLIDCIMAWFNFLAPHKDLVKEIFAYKFEPGHFHLQAHGITRVSRTVQWFLQAAGRDHTGIKRVGDELSVTSVYLLSLAFYFVDKSEQHVKTRALLQRMLKRNSKLYHALRVISRPIRLGK</sequence>
<name>A0ABY9TSQ7_9GAMM</name>
<evidence type="ECO:0000313" key="2">
    <source>
        <dbReference type="Proteomes" id="UP001258994"/>
    </source>
</evidence>
<accession>A0ABY9TSQ7</accession>
<evidence type="ECO:0000313" key="1">
    <source>
        <dbReference type="EMBL" id="WNC70775.1"/>
    </source>
</evidence>
<keyword evidence="2" id="KW-1185">Reference proteome</keyword>
<dbReference type="Proteomes" id="UP001258994">
    <property type="component" value="Chromosome"/>
</dbReference>
<organism evidence="1 2">
    <name type="scientific">Thalassotalea psychrophila</name>
    <dbReference type="NCBI Taxonomy" id="3065647"/>
    <lineage>
        <taxon>Bacteria</taxon>
        <taxon>Pseudomonadati</taxon>
        <taxon>Pseudomonadota</taxon>
        <taxon>Gammaproteobacteria</taxon>
        <taxon>Alteromonadales</taxon>
        <taxon>Colwelliaceae</taxon>
        <taxon>Thalassotalea</taxon>
    </lineage>
</organism>
<dbReference type="SUPFAM" id="SSF46689">
    <property type="entry name" value="Homeodomain-like"/>
    <property type="match status" value="1"/>
</dbReference>
<proteinExistence type="predicted"/>
<dbReference type="EMBL" id="CP134145">
    <property type="protein sequence ID" value="WNC70775.1"/>
    <property type="molecule type" value="Genomic_DNA"/>
</dbReference>
<dbReference type="Gene3D" id="1.10.357.10">
    <property type="entry name" value="Tetracycline Repressor, domain 2"/>
    <property type="match status" value="1"/>
</dbReference>
<evidence type="ECO:0008006" key="3">
    <source>
        <dbReference type="Google" id="ProtNLM"/>
    </source>
</evidence>
<protein>
    <recommendedName>
        <fullName evidence="3">HTH tetR-type domain-containing protein</fullName>
    </recommendedName>
</protein>
<gene>
    <name evidence="1" type="ORF">RGQ13_11600</name>
</gene>
<dbReference type="RefSeq" id="WP_348389912.1">
    <property type="nucleotide sequence ID" value="NZ_CP134145.1"/>
</dbReference>
<dbReference type="InterPro" id="IPR009057">
    <property type="entry name" value="Homeodomain-like_sf"/>
</dbReference>
<reference evidence="2" key="1">
    <citation type="submission" date="2023-09" db="EMBL/GenBank/DDBJ databases">
        <authorList>
            <person name="Li S."/>
            <person name="Li X."/>
            <person name="Zhang C."/>
            <person name="Zhao Z."/>
        </authorList>
    </citation>
    <scope>NUCLEOTIDE SEQUENCE [LARGE SCALE GENOMIC DNA]</scope>
    <source>
        <strain evidence="2">SQ149</strain>
    </source>
</reference>